<organism evidence="2 3">
    <name type="scientific">Chlamydomonas schloesseri</name>
    <dbReference type="NCBI Taxonomy" id="2026947"/>
    <lineage>
        <taxon>Eukaryota</taxon>
        <taxon>Viridiplantae</taxon>
        <taxon>Chlorophyta</taxon>
        <taxon>core chlorophytes</taxon>
        <taxon>Chlorophyceae</taxon>
        <taxon>CS clade</taxon>
        <taxon>Chlamydomonadales</taxon>
        <taxon>Chlamydomonadaceae</taxon>
        <taxon>Chlamydomonas</taxon>
    </lineage>
</organism>
<dbReference type="OrthoDB" id="10514531at2759"/>
<keyword evidence="3" id="KW-1185">Reference proteome</keyword>
<evidence type="ECO:0000313" key="2">
    <source>
        <dbReference type="EMBL" id="KAG2453577.1"/>
    </source>
</evidence>
<proteinExistence type="predicted"/>
<feature type="region of interest" description="Disordered" evidence="1">
    <location>
        <begin position="38"/>
        <end position="170"/>
    </location>
</feature>
<feature type="compositionally biased region" description="Basic residues" evidence="1">
    <location>
        <begin position="140"/>
        <end position="149"/>
    </location>
</feature>
<feature type="compositionally biased region" description="Low complexity" evidence="1">
    <location>
        <begin position="93"/>
        <end position="135"/>
    </location>
</feature>
<reference evidence="2" key="1">
    <citation type="journal article" date="2020" name="bioRxiv">
        <title>Comparative genomics of Chlamydomonas.</title>
        <authorList>
            <person name="Craig R.J."/>
            <person name="Hasan A.R."/>
            <person name="Ness R.W."/>
            <person name="Keightley P.D."/>
        </authorList>
    </citation>
    <scope>NUCLEOTIDE SEQUENCE</scope>
    <source>
        <strain evidence="2">CCAP 11/173</strain>
    </source>
</reference>
<feature type="compositionally biased region" description="Pro residues" evidence="1">
    <location>
        <begin position="212"/>
        <end position="228"/>
    </location>
</feature>
<feature type="compositionally biased region" description="Gly residues" evidence="1">
    <location>
        <begin position="410"/>
        <end position="420"/>
    </location>
</feature>
<feature type="compositionally biased region" description="Low complexity" evidence="1">
    <location>
        <begin position="70"/>
        <end position="85"/>
    </location>
</feature>
<dbReference type="Proteomes" id="UP000613740">
    <property type="component" value="Unassembled WGS sequence"/>
</dbReference>
<evidence type="ECO:0000256" key="1">
    <source>
        <dbReference type="SAM" id="MobiDB-lite"/>
    </source>
</evidence>
<feature type="region of interest" description="Disordered" evidence="1">
    <location>
        <begin position="358"/>
        <end position="462"/>
    </location>
</feature>
<feature type="compositionally biased region" description="Low complexity" evidence="1">
    <location>
        <begin position="388"/>
        <end position="397"/>
    </location>
</feature>
<dbReference type="AlphaFoldDB" id="A0A836BBH4"/>
<gene>
    <name evidence="2" type="ORF">HYH02_001795</name>
</gene>
<feature type="region of interest" description="Disordered" evidence="1">
    <location>
        <begin position="208"/>
        <end position="265"/>
    </location>
</feature>
<dbReference type="EMBL" id="JAEHOD010000003">
    <property type="protein sequence ID" value="KAG2453577.1"/>
    <property type="molecule type" value="Genomic_DNA"/>
</dbReference>
<feature type="compositionally biased region" description="Polar residues" evidence="1">
    <location>
        <begin position="229"/>
        <end position="244"/>
    </location>
</feature>
<feature type="compositionally biased region" description="Acidic residues" evidence="1">
    <location>
        <begin position="251"/>
        <end position="265"/>
    </location>
</feature>
<name>A0A836BBH4_9CHLO</name>
<sequence length="462" mass="48610">MLLTLGFATLCIPRPRHLVPALGWPSTSRRIATIRLATSRPYKGTAGEGGAKPRKATPPKPPTAADLPWAASRAKPDAAAAAPAAPAAPKPEPAGAGAQAEAAAGPAPAPAAKRVRKAASPSPAAGGQAADPAQQEEQRPRRHLNRGKQRYNGGEGQEAFSFRPGYADPEDLGWRYTGHDSRITAAYYENDDSGIKIDAFYNTGTIKMSHPRPAPPPGGQARKGPPPTSYHTKLSATQWHNVLTSPPPAPADEEQDGGDEALGEDELPFEFPRGYADPVDLDWEYVGAEPALKVAFYERQELGGKVLRLHAFYTSATIKLVFPRASKRTPPEHPPVYFRRLRAGAWRQPSAAMTLTTYESNPTGLVIGRDPSRLGRQQPRMGEEEQQRQQQQQQREQPAVPETAAEGVSFGVGGGGGDAGAGADSGAAGECSVGPVMVLDRGLPRGTAAGGAGSGGATNVCS</sequence>
<evidence type="ECO:0000313" key="3">
    <source>
        <dbReference type="Proteomes" id="UP000613740"/>
    </source>
</evidence>
<feature type="compositionally biased region" description="Low complexity" evidence="1">
    <location>
        <begin position="421"/>
        <end position="430"/>
    </location>
</feature>
<protein>
    <submittedName>
        <fullName evidence="2">Uncharacterized protein</fullName>
    </submittedName>
</protein>
<accession>A0A836BBH4</accession>
<comment type="caution">
    <text evidence="2">The sequence shown here is derived from an EMBL/GenBank/DDBJ whole genome shotgun (WGS) entry which is preliminary data.</text>
</comment>